<evidence type="ECO:0000259" key="13">
    <source>
        <dbReference type="SMART" id="SM01228"/>
    </source>
</evidence>
<accession>A0A6B2QWU6</accession>
<dbReference type="FunFam" id="3.50.50.60:FF:000010">
    <property type="entry name" value="tRNA uridine 5-carboxymethylaminomethyl modification enzyme MnmG"/>
    <property type="match status" value="1"/>
</dbReference>
<proteinExistence type="inferred from homology"/>
<dbReference type="Gene3D" id="1.10.10.1800">
    <property type="entry name" value="tRNA uridine 5-carboxymethylaminomethyl modification enzyme MnmG/GidA"/>
    <property type="match status" value="1"/>
</dbReference>
<comment type="caution">
    <text evidence="14">The sequence shown here is derived from an EMBL/GenBank/DDBJ whole genome shotgun (WGS) entry which is preliminary data.</text>
</comment>
<dbReference type="Pfam" id="PF13932">
    <property type="entry name" value="SAM_GIDA_C"/>
    <property type="match status" value="1"/>
</dbReference>
<feature type="domain" description="tRNA uridine 5-carboxymethylaminomethyl modification enzyme C-terminal subdomain" evidence="13">
    <location>
        <begin position="552"/>
        <end position="623"/>
    </location>
</feature>
<dbReference type="AlphaFoldDB" id="A0A6B2QWU6"/>
<organism evidence="14">
    <name type="scientific">Sheuella amnicola</name>
    <dbReference type="NCBI Taxonomy" id="2707330"/>
    <lineage>
        <taxon>Bacteria</taxon>
        <taxon>Pseudomonadati</taxon>
        <taxon>Pseudomonadota</taxon>
        <taxon>Betaproteobacteria</taxon>
        <taxon>Burkholderiales</taxon>
        <taxon>Alcaligenaceae</taxon>
        <taxon>Sheuella</taxon>
    </lineage>
</organism>
<evidence type="ECO:0000256" key="4">
    <source>
        <dbReference type="ARBA" id="ARBA00020461"/>
    </source>
</evidence>
<evidence type="ECO:0000256" key="9">
    <source>
        <dbReference type="ARBA" id="ARBA00023027"/>
    </source>
</evidence>
<dbReference type="InterPro" id="IPR044920">
    <property type="entry name" value="MnmG_C_subdom_sf"/>
</dbReference>
<dbReference type="Gene3D" id="3.50.50.60">
    <property type="entry name" value="FAD/NAD(P)-binding domain"/>
    <property type="match status" value="2"/>
</dbReference>
<dbReference type="FunFam" id="1.10.10.1800:FF:000001">
    <property type="entry name" value="tRNA uridine 5-carboxymethylaminomethyl modification enzyme MnmG"/>
    <property type="match status" value="1"/>
</dbReference>
<evidence type="ECO:0000256" key="5">
    <source>
        <dbReference type="ARBA" id="ARBA00022490"/>
    </source>
</evidence>
<dbReference type="GO" id="GO:0050660">
    <property type="term" value="F:flavin adenine dinucleotide binding"/>
    <property type="evidence" value="ECO:0007669"/>
    <property type="project" value="UniProtKB-UniRule"/>
</dbReference>
<evidence type="ECO:0000313" key="14">
    <source>
        <dbReference type="EMBL" id="NDY82433.1"/>
    </source>
</evidence>
<dbReference type="Pfam" id="PF01134">
    <property type="entry name" value="GIDA"/>
    <property type="match status" value="1"/>
</dbReference>
<dbReference type="GO" id="GO:0005829">
    <property type="term" value="C:cytosol"/>
    <property type="evidence" value="ECO:0007669"/>
    <property type="project" value="TreeGrafter"/>
</dbReference>
<gene>
    <name evidence="12 14" type="primary">mnmG</name>
    <name evidence="12" type="synonym">gidA</name>
    <name evidence="14" type="ORF">G3I67_04215</name>
</gene>
<dbReference type="InterPro" id="IPR002218">
    <property type="entry name" value="MnmG-rel"/>
</dbReference>
<dbReference type="RefSeq" id="WP_163651839.1">
    <property type="nucleotide sequence ID" value="NZ_JAAGRN010000002.1"/>
</dbReference>
<dbReference type="FunFam" id="1.10.150.570:FF:000001">
    <property type="entry name" value="tRNA uridine 5-carboxymethylaminomethyl modification enzyme MnmG"/>
    <property type="match status" value="1"/>
</dbReference>
<evidence type="ECO:0000256" key="1">
    <source>
        <dbReference type="ARBA" id="ARBA00001974"/>
    </source>
</evidence>
<dbReference type="InterPro" id="IPR020595">
    <property type="entry name" value="MnmG-rel_CS"/>
</dbReference>
<keyword evidence="8 12" id="KW-0274">FAD</keyword>
<feature type="binding site" evidence="12">
    <location>
        <begin position="13"/>
        <end position="18"/>
    </location>
    <ligand>
        <name>FAD</name>
        <dbReference type="ChEBI" id="CHEBI:57692"/>
    </ligand>
</feature>
<comment type="function">
    <text evidence="2 12">NAD-binding protein involved in the addition of a carboxymethylaminomethyl (cmnm) group at the wobble position (U34) of certain tRNAs, forming tRNA-cmnm(5)s(2)U34.</text>
</comment>
<dbReference type="GO" id="GO:0002098">
    <property type="term" value="P:tRNA wobble uridine modification"/>
    <property type="evidence" value="ECO:0007669"/>
    <property type="project" value="InterPro"/>
</dbReference>
<dbReference type="InterPro" id="IPR049312">
    <property type="entry name" value="GIDA_C_N"/>
</dbReference>
<dbReference type="InterPro" id="IPR004416">
    <property type="entry name" value="MnmG"/>
</dbReference>
<evidence type="ECO:0000256" key="12">
    <source>
        <dbReference type="HAMAP-Rule" id="MF_00129"/>
    </source>
</evidence>
<dbReference type="PROSITE" id="PS01281">
    <property type="entry name" value="GIDA_2"/>
    <property type="match status" value="1"/>
</dbReference>
<evidence type="ECO:0000256" key="8">
    <source>
        <dbReference type="ARBA" id="ARBA00022827"/>
    </source>
</evidence>
<dbReference type="PANTHER" id="PTHR11806">
    <property type="entry name" value="GLUCOSE INHIBITED DIVISION PROTEIN A"/>
    <property type="match status" value="1"/>
</dbReference>
<keyword evidence="5 12" id="KW-0963">Cytoplasm</keyword>
<comment type="similarity">
    <text evidence="3 12">Belongs to the MnmG family.</text>
</comment>
<dbReference type="InterPro" id="IPR026904">
    <property type="entry name" value="MnmG_C"/>
</dbReference>
<feature type="binding site" evidence="12">
    <location>
        <begin position="274"/>
        <end position="288"/>
    </location>
    <ligand>
        <name>NAD(+)</name>
        <dbReference type="ChEBI" id="CHEBI:57540"/>
    </ligand>
</feature>
<dbReference type="PROSITE" id="PS01280">
    <property type="entry name" value="GIDA_1"/>
    <property type="match status" value="1"/>
</dbReference>
<comment type="subunit">
    <text evidence="10 12">Homodimer. Heterotetramer of two MnmE and two MnmG subunits.</text>
</comment>
<evidence type="ECO:0000256" key="7">
    <source>
        <dbReference type="ARBA" id="ARBA00022694"/>
    </source>
</evidence>
<dbReference type="PANTHER" id="PTHR11806:SF0">
    <property type="entry name" value="PROTEIN MTO1 HOMOLOG, MITOCHONDRIAL"/>
    <property type="match status" value="1"/>
</dbReference>
<reference evidence="14" key="1">
    <citation type="submission" date="2020-02" db="EMBL/GenBank/DDBJ databases">
        <authorList>
            <person name="Chen W.-M."/>
        </authorList>
    </citation>
    <scope>NUCLEOTIDE SEQUENCE</scope>
    <source>
        <strain evidence="14">NBD-18</strain>
    </source>
</reference>
<comment type="subcellular location">
    <subcellularLocation>
        <location evidence="12">Cytoplasm</location>
    </subcellularLocation>
</comment>
<dbReference type="SUPFAM" id="SSF51905">
    <property type="entry name" value="FAD/NAD(P)-binding domain"/>
    <property type="match status" value="1"/>
</dbReference>
<comment type="cofactor">
    <cofactor evidence="1 12">
        <name>FAD</name>
        <dbReference type="ChEBI" id="CHEBI:57692"/>
    </cofactor>
</comment>
<evidence type="ECO:0000256" key="2">
    <source>
        <dbReference type="ARBA" id="ARBA00003717"/>
    </source>
</evidence>
<evidence type="ECO:0000256" key="11">
    <source>
        <dbReference type="ARBA" id="ARBA00031800"/>
    </source>
</evidence>
<sequence>MNHPTLFDVIVIGGGHAGTEAALASARSGAKTLLLTHNIETLGQMSCNPSIGGIGKGHLVKEVDALGGAMAIATDEAGIQFRTLNSSKGPAVRATRAQADRVLYRKAIRTRLENQKNLLIFQQAVDDLILEGDKVVGAVTQIGLKFNAKSVVLTAGTFLNGLVHIGLQNYTAGRAGDPPATTLGNRLREMKLPQGRLKTGTPPRIDGRSINYSVLEEQPGDLDPIPVFSYLGSVDMHPRQVPCWITHTNTRTHDIIRAGLDRSPMYSGVIEGIGPRYCPSIEDKVHRFAGKDSHQVFLEPEGLDTHEIYPNGVSTSLPYDVQLELIHSLPGLENAHIVRPGYAIEYDYFDPRELKASLETKGLKGLFFAGQINGTTGYEEAAAQGLMAGINAARYSREEDAFVLRRDQAYLGVLVDDLVTKGVTEPYRMFTSRAEYRLSLREDNADWRLTEIGRKLGLVDDFRWDAFNRKRDIVEKEISRLQSTWVNPRMLAAEQMIAVLGKEIEREYLLADLLRRPNVTYQSLMAMQYEEGIAMDRGLPPGENADQVEVQVKYEGYIARQRDEVIKQQTYEQQIIPSEIHFDQVTSLSFEVRQKLKQHRPETVGQASRISGVTPAAISLLLIHLKRHYYGDNKNNDKNKKNDIEKISL</sequence>
<evidence type="ECO:0000256" key="3">
    <source>
        <dbReference type="ARBA" id="ARBA00007653"/>
    </source>
</evidence>
<keyword evidence="7 12" id="KW-0819">tRNA processing</keyword>
<dbReference type="SMART" id="SM01228">
    <property type="entry name" value="GIDA_assoc_3"/>
    <property type="match status" value="1"/>
</dbReference>
<evidence type="ECO:0000256" key="10">
    <source>
        <dbReference type="ARBA" id="ARBA00025948"/>
    </source>
</evidence>
<dbReference type="InterPro" id="IPR047001">
    <property type="entry name" value="MnmG_C_subdom"/>
</dbReference>
<dbReference type="HAMAP" id="MF_00129">
    <property type="entry name" value="MnmG_GidA"/>
    <property type="match status" value="1"/>
</dbReference>
<dbReference type="Pfam" id="PF21680">
    <property type="entry name" value="GIDA_C_1st"/>
    <property type="match status" value="1"/>
</dbReference>
<dbReference type="Gene3D" id="1.10.150.570">
    <property type="entry name" value="GidA associated domain, C-terminal subdomain"/>
    <property type="match status" value="1"/>
</dbReference>
<keyword evidence="9 12" id="KW-0520">NAD</keyword>
<dbReference type="NCBIfam" id="TIGR00136">
    <property type="entry name" value="mnmG_gidA"/>
    <property type="match status" value="1"/>
</dbReference>
<dbReference type="InterPro" id="IPR036188">
    <property type="entry name" value="FAD/NAD-bd_sf"/>
</dbReference>
<keyword evidence="6 12" id="KW-0285">Flavoprotein</keyword>
<dbReference type="GO" id="GO:0030488">
    <property type="term" value="P:tRNA methylation"/>
    <property type="evidence" value="ECO:0007669"/>
    <property type="project" value="TreeGrafter"/>
</dbReference>
<protein>
    <recommendedName>
        <fullName evidence="4 12">tRNA uridine 5-carboxymethylaminomethyl modification enzyme MnmG</fullName>
    </recommendedName>
    <alternativeName>
        <fullName evidence="11 12">Glucose-inhibited division protein A</fullName>
    </alternativeName>
</protein>
<evidence type="ECO:0000256" key="6">
    <source>
        <dbReference type="ARBA" id="ARBA00022630"/>
    </source>
</evidence>
<dbReference type="FunFam" id="3.50.50.60:FF:000002">
    <property type="entry name" value="tRNA uridine 5-carboxymethylaminomethyl modification enzyme MnmG"/>
    <property type="match status" value="1"/>
</dbReference>
<dbReference type="EMBL" id="JAAGRN010000002">
    <property type="protein sequence ID" value="NDY82433.1"/>
    <property type="molecule type" value="Genomic_DNA"/>
</dbReference>
<dbReference type="InterPro" id="IPR040131">
    <property type="entry name" value="MnmG_N"/>
</dbReference>
<name>A0A6B2QWU6_9BURK</name>
<comment type="caution">
    <text evidence="12">Lacks conserved residue(s) required for the propagation of feature annotation.</text>
</comment>